<evidence type="ECO:0000313" key="4">
    <source>
        <dbReference type="EMBL" id="GEU84213.1"/>
    </source>
</evidence>
<dbReference type="Pfam" id="PF07727">
    <property type="entry name" value="RVT_2"/>
    <property type="match status" value="2"/>
</dbReference>
<feature type="region of interest" description="Disordered" evidence="1">
    <location>
        <begin position="514"/>
        <end position="565"/>
    </location>
</feature>
<dbReference type="CDD" id="cd09272">
    <property type="entry name" value="RNase_HI_RT_Ty1"/>
    <property type="match status" value="1"/>
</dbReference>
<dbReference type="InterPro" id="IPR013103">
    <property type="entry name" value="RVT_2"/>
</dbReference>
<evidence type="ECO:0000256" key="1">
    <source>
        <dbReference type="SAM" id="MobiDB-lite"/>
    </source>
</evidence>
<dbReference type="AlphaFoldDB" id="A0A6L2NDB7"/>
<sequence>MIPQLVIILEGEMCTSGSHGTDLYSITLQDTSSPSLIYLMAKATSSQAWLWHHHLSHLNFNTINLLSKNDIVIGLPKLKFIKDHLCSSWYSTQSRAYRVFKKRTRVIMETIHVNFDELPQMVSDHVSSDLVPQCPMMALKHDSLSPDPQCQDNVPHVAGTVTMSNELDFLFSSMFDELLNGSSQVVTKSFTNTVVHNKSRLVAKGYAQKEGVDFKESFAPVARLIAVRLFIANAAHKSFTVYQMDVKTAFLYGPLKEEVPDIVHATCYCARYQVKSTEKHLTVFKRIFWYLKDTINMGLWYPKDTGFELTAFLDSDHAGGLDLQAEYVSLSTCCAQVLWMRTQLIDYGFHFDKIPMYYDLKAAIAISCNLVQHSRTKHINVRYHFIKEKVKKGIVELFFFGTEYQLANLFTKALSEDSEDGNPARANIKQALGSGPKCLYDVDTLTQSINYQPVITGNQLNHNAGIKENLNAGKVGEETDFAQQYVLLPLWSTGSQDPHNTDADAAFYVKENENKVHVSPSSGDKAKKHDNKAKREAKGKSPVDLSTTTPTNNTNSFNAASPSDNVVNMPELEDIVYSDDEENVGAEADLSNLETNISVSPILTTIVHKDHPITQIIAYASFMGLEVYQMDVKSAFLYETIKEEAYICQPPGFIDPDSPDKVYKVVKALYGLHQAPRACFTDVKSGSTPIEIERPLLEDLDVKRIVRYLKGKPHLGLWYPKDSLFNLVAYSNSDYDGACLDRKSTTGGCQFLGCRLIS</sequence>
<feature type="compositionally biased region" description="Low complexity" evidence="1">
    <location>
        <begin position="546"/>
        <end position="563"/>
    </location>
</feature>
<accession>A0A6L2NDB7</accession>
<organism evidence="4">
    <name type="scientific">Tanacetum cinerariifolium</name>
    <name type="common">Dalmatian daisy</name>
    <name type="synonym">Chrysanthemum cinerariifolium</name>
    <dbReference type="NCBI Taxonomy" id="118510"/>
    <lineage>
        <taxon>Eukaryota</taxon>
        <taxon>Viridiplantae</taxon>
        <taxon>Streptophyta</taxon>
        <taxon>Embryophyta</taxon>
        <taxon>Tracheophyta</taxon>
        <taxon>Spermatophyta</taxon>
        <taxon>Magnoliopsida</taxon>
        <taxon>eudicotyledons</taxon>
        <taxon>Gunneridae</taxon>
        <taxon>Pentapetalae</taxon>
        <taxon>asterids</taxon>
        <taxon>campanulids</taxon>
        <taxon>Asterales</taxon>
        <taxon>Asteraceae</taxon>
        <taxon>Asteroideae</taxon>
        <taxon>Anthemideae</taxon>
        <taxon>Anthemidinae</taxon>
        <taxon>Tanacetum</taxon>
    </lineage>
</organism>
<feature type="domain" description="Reverse transcriptase Ty1/copia-type" evidence="2">
    <location>
        <begin position="613"/>
        <end position="684"/>
    </location>
</feature>
<evidence type="ECO:0000259" key="2">
    <source>
        <dbReference type="Pfam" id="PF07727"/>
    </source>
</evidence>
<name>A0A6L2NDB7_TANCI</name>
<reference evidence="4" key="1">
    <citation type="journal article" date="2019" name="Sci. Rep.">
        <title>Draft genome of Tanacetum cinerariifolium, the natural source of mosquito coil.</title>
        <authorList>
            <person name="Yamashiro T."/>
            <person name="Shiraishi A."/>
            <person name="Satake H."/>
            <person name="Nakayama K."/>
        </authorList>
    </citation>
    <scope>NUCLEOTIDE SEQUENCE</scope>
</reference>
<proteinExistence type="predicted"/>
<dbReference type="InterPro" id="IPR025724">
    <property type="entry name" value="GAG-pre-integrase_dom"/>
</dbReference>
<dbReference type="PANTHER" id="PTHR11439:SF495">
    <property type="entry name" value="REVERSE TRANSCRIPTASE, RNA-DEPENDENT DNA POLYMERASE-RELATED"/>
    <property type="match status" value="1"/>
</dbReference>
<gene>
    <name evidence="4" type="ORF">Tci_056191</name>
</gene>
<evidence type="ECO:0000259" key="3">
    <source>
        <dbReference type="Pfam" id="PF13976"/>
    </source>
</evidence>
<feature type="domain" description="GAG-pre-integrase" evidence="3">
    <location>
        <begin position="22"/>
        <end position="88"/>
    </location>
</feature>
<protein>
    <recommendedName>
        <fullName evidence="5">Retrovirus-related Pol polyprotein from transposon TNT 1-94</fullName>
    </recommendedName>
</protein>
<dbReference type="Pfam" id="PF13976">
    <property type="entry name" value="gag_pre-integrs"/>
    <property type="match status" value="1"/>
</dbReference>
<comment type="caution">
    <text evidence="4">The sequence shown here is derived from an EMBL/GenBank/DDBJ whole genome shotgun (WGS) entry which is preliminary data.</text>
</comment>
<dbReference type="PANTHER" id="PTHR11439">
    <property type="entry name" value="GAG-POL-RELATED RETROTRANSPOSON"/>
    <property type="match status" value="1"/>
</dbReference>
<feature type="domain" description="Reverse transcriptase Ty1/copia-type" evidence="2">
    <location>
        <begin position="191"/>
        <end position="259"/>
    </location>
</feature>
<evidence type="ECO:0008006" key="5">
    <source>
        <dbReference type="Google" id="ProtNLM"/>
    </source>
</evidence>
<dbReference type="EMBL" id="BKCJ010008844">
    <property type="protein sequence ID" value="GEU84213.1"/>
    <property type="molecule type" value="Genomic_DNA"/>
</dbReference>